<evidence type="ECO:0000313" key="8">
    <source>
        <dbReference type="Proteomes" id="UP000037035"/>
    </source>
</evidence>
<comment type="caution">
    <text evidence="7">The sequence shown here is derived from an EMBL/GenBank/DDBJ whole genome shotgun (WGS) entry which is preliminary data.</text>
</comment>
<dbReference type="GO" id="GO:0033615">
    <property type="term" value="P:mitochondrial proton-transporting ATP synthase complex assembly"/>
    <property type="evidence" value="ECO:0007669"/>
    <property type="project" value="TreeGrafter"/>
</dbReference>
<keyword evidence="4" id="KW-0496">Mitochondrion</keyword>
<keyword evidence="8" id="KW-1185">Reference proteome</keyword>
<gene>
    <name evidence="7" type="ORF">VP01_807g10</name>
</gene>
<sequence length="342" mass="38005">MNTSRIVRSVVVRGRCRQSTTAPAAFNTANTQCGSRSQSTSAAVATEPENQAAPKPTLPSQTARSYLVISLGAELSLRRFWKTVDVHQQEGGKIRFLIFFCPIQAVAMCVLSGQYSIRLDLRSLKTPSGKPLVLPKHKLVLATLIAREWDEQRKILKQHSLPMTSLASRAIDGLQGEEERQAVVDNLMNYLDTDTICFHESKPLVLAKMQKTHWEPLVEWLHSSYQVPLQIHHDSILFSKQSASTHAKLRSIVSHFDPLKLAAFERAVHASKSFVIALALVEGRLTVEQASDASRVEVLSQISRWGEVEDTHDVDHQEIRMKLGSVACALIDAPSPELSTTQ</sequence>
<dbReference type="Gene3D" id="1.10.3580.10">
    <property type="entry name" value="ATP12 ATPase"/>
    <property type="match status" value="1"/>
</dbReference>
<evidence type="ECO:0000313" key="7">
    <source>
        <dbReference type="EMBL" id="KNZ45480.1"/>
    </source>
</evidence>
<dbReference type="InterPro" id="IPR042272">
    <property type="entry name" value="ATP12_ATP_synth-F1-assembly_N"/>
</dbReference>
<accession>A0A0L6UCF9</accession>
<dbReference type="InterPro" id="IPR023335">
    <property type="entry name" value="ATP12_ortho_dom_sf"/>
</dbReference>
<dbReference type="SUPFAM" id="SSF160909">
    <property type="entry name" value="ATP12-like"/>
    <property type="match status" value="1"/>
</dbReference>
<evidence type="ECO:0000256" key="2">
    <source>
        <dbReference type="ARBA" id="ARBA00008231"/>
    </source>
</evidence>
<evidence type="ECO:0000256" key="3">
    <source>
        <dbReference type="ARBA" id="ARBA00022946"/>
    </source>
</evidence>
<dbReference type="GO" id="GO:0005739">
    <property type="term" value="C:mitochondrion"/>
    <property type="evidence" value="ECO:0007669"/>
    <property type="project" value="UniProtKB-SubCell"/>
</dbReference>
<dbReference type="InterPro" id="IPR011419">
    <property type="entry name" value="ATP12_ATP_synth-F1-assembly"/>
</dbReference>
<dbReference type="EMBL" id="LAVV01013583">
    <property type="protein sequence ID" value="KNZ45480.1"/>
    <property type="molecule type" value="Genomic_DNA"/>
</dbReference>
<protein>
    <recommendedName>
        <fullName evidence="9">ATP synthase mitochondrial F1 complex assembly factor 2</fullName>
    </recommendedName>
</protein>
<keyword evidence="3" id="KW-0809">Transit peptide</keyword>
<feature type="compositionally biased region" description="Polar residues" evidence="6">
    <location>
        <begin position="32"/>
        <end position="43"/>
    </location>
</feature>
<comment type="similarity">
    <text evidence="2">Belongs to the ATP12 family.</text>
</comment>
<keyword evidence="5" id="KW-0143">Chaperone</keyword>
<dbReference type="VEuPathDB" id="FungiDB:VP01_807g10"/>
<dbReference type="OrthoDB" id="5673at2759"/>
<dbReference type="STRING" id="27349.A0A0L6UCF9"/>
<comment type="subcellular location">
    <subcellularLocation>
        <location evidence="1">Mitochondrion</location>
    </subcellularLocation>
</comment>
<dbReference type="Gene3D" id="3.30.2180.10">
    <property type="entry name" value="ATP12-like"/>
    <property type="match status" value="1"/>
</dbReference>
<reference evidence="7 8" key="1">
    <citation type="submission" date="2015-08" db="EMBL/GenBank/DDBJ databases">
        <title>Next Generation Sequencing and Analysis of the Genome of Puccinia sorghi L Schw, the Causal Agent of Maize Common Rust.</title>
        <authorList>
            <person name="Rochi L."/>
            <person name="Burguener G."/>
            <person name="Darino M."/>
            <person name="Turjanski A."/>
            <person name="Kreff E."/>
            <person name="Dieguez M.J."/>
            <person name="Sacco F."/>
        </authorList>
    </citation>
    <scope>NUCLEOTIDE SEQUENCE [LARGE SCALE GENOMIC DNA]</scope>
    <source>
        <strain evidence="7 8">RO10H11247</strain>
    </source>
</reference>
<dbReference type="PANTHER" id="PTHR21013:SF10">
    <property type="entry name" value="ATP SYNTHASE MITOCHONDRIAL F1 COMPLEX ASSEMBLY FACTOR 2"/>
    <property type="match status" value="1"/>
</dbReference>
<evidence type="ECO:0008006" key="9">
    <source>
        <dbReference type="Google" id="ProtNLM"/>
    </source>
</evidence>
<feature type="region of interest" description="Disordered" evidence="6">
    <location>
        <begin position="30"/>
        <end position="58"/>
    </location>
</feature>
<evidence type="ECO:0000256" key="4">
    <source>
        <dbReference type="ARBA" id="ARBA00023128"/>
    </source>
</evidence>
<evidence type="ECO:0000256" key="5">
    <source>
        <dbReference type="ARBA" id="ARBA00023186"/>
    </source>
</evidence>
<name>A0A0L6UCF9_9BASI</name>
<organism evidence="7 8">
    <name type="scientific">Puccinia sorghi</name>
    <dbReference type="NCBI Taxonomy" id="27349"/>
    <lineage>
        <taxon>Eukaryota</taxon>
        <taxon>Fungi</taxon>
        <taxon>Dikarya</taxon>
        <taxon>Basidiomycota</taxon>
        <taxon>Pucciniomycotina</taxon>
        <taxon>Pucciniomycetes</taxon>
        <taxon>Pucciniales</taxon>
        <taxon>Pucciniaceae</taxon>
        <taxon>Puccinia</taxon>
    </lineage>
</organism>
<evidence type="ECO:0000256" key="6">
    <source>
        <dbReference type="SAM" id="MobiDB-lite"/>
    </source>
</evidence>
<dbReference type="Pfam" id="PF07542">
    <property type="entry name" value="ATP12"/>
    <property type="match status" value="1"/>
</dbReference>
<dbReference type="AlphaFoldDB" id="A0A0L6UCF9"/>
<proteinExistence type="inferred from homology"/>
<dbReference type="Proteomes" id="UP000037035">
    <property type="component" value="Unassembled WGS sequence"/>
</dbReference>
<dbReference type="PANTHER" id="PTHR21013">
    <property type="entry name" value="ATP SYNTHASE MITOCHONDRIAL F1 COMPLEX ASSEMBLY FACTOR 2/ATP12 PROTEIN, MITOCHONDRIAL PRECURSOR"/>
    <property type="match status" value="1"/>
</dbReference>
<evidence type="ECO:0000256" key="1">
    <source>
        <dbReference type="ARBA" id="ARBA00004173"/>
    </source>
</evidence>